<dbReference type="PANTHER" id="PTHR46268">
    <property type="entry name" value="STRESS RESPONSE PROTEIN NHAX"/>
    <property type="match status" value="1"/>
</dbReference>
<evidence type="ECO:0000259" key="2">
    <source>
        <dbReference type="Pfam" id="PF00582"/>
    </source>
</evidence>
<dbReference type="PRINTS" id="PR01438">
    <property type="entry name" value="UNVRSLSTRESS"/>
</dbReference>
<dbReference type="Pfam" id="PF00582">
    <property type="entry name" value="Usp"/>
    <property type="match status" value="1"/>
</dbReference>
<dbReference type="Gene3D" id="3.40.50.620">
    <property type="entry name" value="HUPs"/>
    <property type="match status" value="1"/>
</dbReference>
<dbReference type="AlphaFoldDB" id="M0CRS3"/>
<evidence type="ECO:0000256" key="1">
    <source>
        <dbReference type="ARBA" id="ARBA00008791"/>
    </source>
</evidence>
<dbReference type="InterPro" id="IPR006015">
    <property type="entry name" value="Universal_stress_UspA"/>
</dbReference>
<dbReference type="InterPro" id="IPR014729">
    <property type="entry name" value="Rossmann-like_a/b/a_fold"/>
</dbReference>
<keyword evidence="4" id="KW-1185">Reference proteome</keyword>
<dbReference type="PATRIC" id="fig|1230457.4.peg.585"/>
<dbReference type="InterPro" id="IPR006016">
    <property type="entry name" value="UspA"/>
</dbReference>
<reference evidence="3 4" key="1">
    <citation type="journal article" date="2014" name="PLoS Genet.">
        <title>Phylogenetically driven sequencing of extremely halophilic archaea reveals strategies for static and dynamic osmo-response.</title>
        <authorList>
            <person name="Becker E.A."/>
            <person name="Seitzer P.M."/>
            <person name="Tritt A."/>
            <person name="Larsen D."/>
            <person name="Krusor M."/>
            <person name="Yao A.I."/>
            <person name="Wu D."/>
            <person name="Madern D."/>
            <person name="Eisen J.A."/>
            <person name="Darling A.E."/>
            <person name="Facciotti M.T."/>
        </authorList>
    </citation>
    <scope>NUCLEOTIDE SEQUENCE [LARGE SCALE GENOMIC DNA]</scope>
    <source>
        <strain evidence="3 4">JCM 13563</strain>
    </source>
</reference>
<dbReference type="PANTHER" id="PTHR46268:SF6">
    <property type="entry name" value="UNIVERSAL STRESS PROTEIN UP12"/>
    <property type="match status" value="1"/>
</dbReference>
<protein>
    <submittedName>
        <fullName evidence="3">UspA domain protein</fullName>
    </submittedName>
</protein>
<evidence type="ECO:0000313" key="3">
    <source>
        <dbReference type="EMBL" id="ELZ25358.1"/>
    </source>
</evidence>
<comment type="caution">
    <text evidence="3">The sequence shown here is derived from an EMBL/GenBank/DDBJ whole genome shotgun (WGS) entry which is preliminary data.</text>
</comment>
<dbReference type="STRING" id="1230457.C476_02942"/>
<dbReference type="EMBL" id="AOIT01000016">
    <property type="protein sequence ID" value="ELZ25358.1"/>
    <property type="molecule type" value="Genomic_DNA"/>
</dbReference>
<gene>
    <name evidence="3" type="ORF">C476_02942</name>
</gene>
<dbReference type="Proteomes" id="UP000011615">
    <property type="component" value="Unassembled WGS sequence"/>
</dbReference>
<dbReference type="RefSeq" id="WP_008009701.1">
    <property type="nucleotide sequence ID" value="NZ_AOIT01000016.1"/>
</dbReference>
<evidence type="ECO:0000313" key="4">
    <source>
        <dbReference type="Proteomes" id="UP000011615"/>
    </source>
</evidence>
<name>M0CRS3_9EURY</name>
<dbReference type="eggNOG" id="arCOG02053">
    <property type="taxonomic scope" value="Archaea"/>
</dbReference>
<feature type="domain" description="UspA" evidence="2">
    <location>
        <begin position="1"/>
        <end position="147"/>
    </location>
</feature>
<sequence>MYEKILVPTDGSETSEAAVEHAVDLAEKYGADVHALYVVDTDSMSLSLGAEQLDRIEQGHFGEMTEIKDRADSATGFVADRAGEHGLETVEHVSAGRPHSLIEDYVEDNDIDLVVMGTHGRSGIKRALLGSVAERTLRSVTAPVMVVDSRDSA</sequence>
<dbReference type="SUPFAM" id="SSF52402">
    <property type="entry name" value="Adenine nucleotide alpha hydrolases-like"/>
    <property type="match status" value="1"/>
</dbReference>
<comment type="similarity">
    <text evidence="1">Belongs to the universal stress protein A family.</text>
</comment>
<organism evidence="3 4">
    <name type="scientific">Natrinema limicola JCM 13563</name>
    <dbReference type="NCBI Taxonomy" id="1230457"/>
    <lineage>
        <taxon>Archaea</taxon>
        <taxon>Methanobacteriati</taxon>
        <taxon>Methanobacteriota</taxon>
        <taxon>Stenosarchaea group</taxon>
        <taxon>Halobacteria</taxon>
        <taxon>Halobacteriales</taxon>
        <taxon>Natrialbaceae</taxon>
        <taxon>Natrinema</taxon>
    </lineage>
</organism>
<proteinExistence type="inferred from homology"/>
<accession>M0CRS3</accession>
<dbReference type="OrthoDB" id="107030at2157"/>
<dbReference type="CDD" id="cd00293">
    <property type="entry name" value="USP-like"/>
    <property type="match status" value="1"/>
</dbReference>